<accession>A0A6L9MJ63</accession>
<protein>
    <recommendedName>
        <fullName evidence="3">Alkyl sulfatase C-terminal domain-containing protein</fullName>
    </recommendedName>
</protein>
<evidence type="ECO:0000313" key="1">
    <source>
        <dbReference type="EMBL" id="NDV87805.1"/>
    </source>
</evidence>
<evidence type="ECO:0008006" key="3">
    <source>
        <dbReference type="Google" id="ProtNLM"/>
    </source>
</evidence>
<evidence type="ECO:0000313" key="2">
    <source>
        <dbReference type="Proteomes" id="UP000476332"/>
    </source>
</evidence>
<organism evidence="1 2">
    <name type="scientific">Aurantimonas aggregata</name>
    <dbReference type="NCBI Taxonomy" id="2047720"/>
    <lineage>
        <taxon>Bacteria</taxon>
        <taxon>Pseudomonadati</taxon>
        <taxon>Pseudomonadota</taxon>
        <taxon>Alphaproteobacteria</taxon>
        <taxon>Hyphomicrobiales</taxon>
        <taxon>Aurantimonadaceae</taxon>
        <taxon>Aurantimonas</taxon>
    </lineage>
</organism>
<dbReference type="AlphaFoldDB" id="A0A6L9MJ63"/>
<dbReference type="Proteomes" id="UP000476332">
    <property type="component" value="Unassembled WGS sequence"/>
</dbReference>
<proteinExistence type="predicted"/>
<dbReference type="EMBL" id="JAAAMJ010000010">
    <property type="protein sequence ID" value="NDV87805.1"/>
    <property type="molecule type" value="Genomic_DNA"/>
</dbReference>
<name>A0A6L9MJ63_9HYPH</name>
<keyword evidence="2" id="KW-1185">Reference proteome</keyword>
<reference evidence="1 2" key="1">
    <citation type="submission" date="2020-01" db="EMBL/GenBank/DDBJ databases">
        <title>Genomes of bacteria type strains.</title>
        <authorList>
            <person name="Chen J."/>
            <person name="Zhu S."/>
            <person name="Chen J."/>
        </authorList>
    </citation>
    <scope>NUCLEOTIDE SEQUENCE [LARGE SCALE GENOMIC DNA]</scope>
    <source>
        <strain evidence="1 2">KCTC 52919</strain>
    </source>
</reference>
<comment type="caution">
    <text evidence="1">The sequence shown here is derived from an EMBL/GenBank/DDBJ whole genome shotgun (WGS) entry which is preliminary data.</text>
</comment>
<gene>
    <name evidence="1" type="ORF">GTW51_13950</name>
</gene>
<sequence>MGSDARLRQGTTAWFEMVGTMMCEAATRAALSTALSLSLVERYTEGVELSDGLVQGLRFDIVAGTPSFRAGVQPNERAAVTIEITAAAARTLNLLRSDDPAFHAALDGFRRSGAMRVDGDPSQFGRWLEQLHDPIVALTR</sequence>
<dbReference type="RefSeq" id="WP_163044575.1">
    <property type="nucleotide sequence ID" value="NZ_JAAAMJ010000010.1"/>
</dbReference>